<keyword evidence="2" id="KW-0732">Signal</keyword>
<evidence type="ECO:0000313" key="4">
    <source>
        <dbReference type="Proteomes" id="UP000540556"/>
    </source>
</evidence>
<evidence type="ECO:0000256" key="2">
    <source>
        <dbReference type="SAM" id="SignalP"/>
    </source>
</evidence>
<accession>A0A7W4PNE0</accession>
<organism evidence="3 4">
    <name type="scientific">Gluconacetobacter takamatsuzukensis</name>
    <dbReference type="NCBI Taxonomy" id="1286190"/>
    <lineage>
        <taxon>Bacteria</taxon>
        <taxon>Pseudomonadati</taxon>
        <taxon>Pseudomonadota</taxon>
        <taxon>Alphaproteobacteria</taxon>
        <taxon>Acetobacterales</taxon>
        <taxon>Acetobacteraceae</taxon>
        <taxon>Gluconacetobacter</taxon>
    </lineage>
</organism>
<gene>
    <name evidence="3" type="ORF">HLH27_04120</name>
</gene>
<feature type="region of interest" description="Disordered" evidence="1">
    <location>
        <begin position="86"/>
        <end position="110"/>
    </location>
</feature>
<name>A0A7W4PNE0_9PROT</name>
<evidence type="ECO:0000256" key="1">
    <source>
        <dbReference type="SAM" id="MobiDB-lite"/>
    </source>
</evidence>
<protein>
    <submittedName>
        <fullName evidence="3">Uncharacterized protein</fullName>
    </submittedName>
</protein>
<feature type="chain" id="PRO_5031338798" evidence="2">
    <location>
        <begin position="28"/>
        <end position="110"/>
    </location>
</feature>
<comment type="caution">
    <text evidence="3">The sequence shown here is derived from an EMBL/GenBank/DDBJ whole genome shotgun (WGS) entry which is preliminary data.</text>
</comment>
<dbReference type="AlphaFoldDB" id="A0A7W4PNE0"/>
<evidence type="ECO:0000313" key="3">
    <source>
        <dbReference type="EMBL" id="MBB2204205.1"/>
    </source>
</evidence>
<feature type="signal peptide" evidence="2">
    <location>
        <begin position="1"/>
        <end position="27"/>
    </location>
</feature>
<proteinExistence type="predicted"/>
<dbReference type="RefSeq" id="WP_182948018.1">
    <property type="nucleotide sequence ID" value="NZ_JABEQK010000002.1"/>
</dbReference>
<keyword evidence="4" id="KW-1185">Reference proteome</keyword>
<reference evidence="3 4" key="1">
    <citation type="submission" date="2020-04" db="EMBL/GenBank/DDBJ databases">
        <title>Description of novel Gluconacetobacter.</title>
        <authorList>
            <person name="Sombolestani A."/>
        </authorList>
    </citation>
    <scope>NUCLEOTIDE SEQUENCE [LARGE SCALE GENOMIC DNA]</scope>
    <source>
        <strain evidence="3 4">LMG 27800</strain>
    </source>
</reference>
<dbReference type="EMBL" id="JABEQK010000002">
    <property type="protein sequence ID" value="MBB2204205.1"/>
    <property type="molecule type" value="Genomic_DNA"/>
</dbReference>
<sequence>MRRGFFSGVSAFVIAGVLAVGMSGAMAADSSSCRSGTCQAAAKDWRTVRNGTVGAAHDTARWSRNSWHTVRNGTVDAAHATGQWTKKTGHKVGNWGSSAAKETGDFFTGH</sequence>
<dbReference type="Proteomes" id="UP000540556">
    <property type="component" value="Unassembled WGS sequence"/>
</dbReference>